<geneLocation type="plasmid" evidence="1">
    <name>pFP3</name>
</geneLocation>
<organism evidence="1">
    <name type="scientific">Streptomyces sp. F2</name>
    <dbReference type="NCBI Taxonomy" id="317660"/>
    <lineage>
        <taxon>Bacteria</taxon>
        <taxon>Bacillati</taxon>
        <taxon>Actinomycetota</taxon>
        <taxon>Actinomycetes</taxon>
        <taxon>Kitasatosporales</taxon>
        <taxon>Streptomycetaceae</taxon>
        <taxon>Streptomyces</taxon>
    </lineage>
</organism>
<reference evidence="1" key="1">
    <citation type="submission" date="2013-09" db="EMBL/GenBank/DDBJ databases">
        <title>Complete nucleotide sequence of Streptomyces linear plasmid pFP3.</title>
        <authorList>
            <person name="Chen Z."/>
            <person name="Fang P."/>
            <person name="Qin Z."/>
        </authorList>
    </citation>
    <scope>NUCLEOTIDE SEQUENCE</scope>
    <source>
        <strain evidence="1">F2</strain>
        <plasmid evidence="1">pFP3</plasmid>
    </source>
</reference>
<dbReference type="EMBL" id="KF652071">
    <property type="protein sequence ID" value="AHC28126.1"/>
    <property type="molecule type" value="Genomic_DNA"/>
</dbReference>
<sequence>MVVPGGFGRGMISVNTVGMASLPRTECPECSRDVAVTRRGLVYRHDPASGRDPELKSCPGSLKPVQAPEGALLLFVSPDAGPVLEEEPVAVALF</sequence>
<proteinExistence type="predicted"/>
<protein>
    <submittedName>
        <fullName evidence="1">Uncharacterized protein</fullName>
    </submittedName>
</protein>
<evidence type="ECO:0000313" key="1">
    <source>
        <dbReference type="EMBL" id="AHC28126.1"/>
    </source>
</evidence>
<keyword evidence="1" id="KW-0614">Plasmid</keyword>
<gene>
    <name evidence="1" type="ORF">pFP3.24</name>
</gene>
<dbReference type="AlphaFoldDB" id="V9QFM6"/>
<accession>V9QFM6</accession>
<name>V9QFM6_9ACTN</name>